<dbReference type="Gramene" id="ORUFI10G01810.1">
    <property type="protein sequence ID" value="ORUFI10G01810.1"/>
    <property type="gene ID" value="ORUFI10G01810"/>
</dbReference>
<organism evidence="1 2">
    <name type="scientific">Oryza rufipogon</name>
    <name type="common">Brownbeard rice</name>
    <name type="synonym">Asian wild rice</name>
    <dbReference type="NCBI Taxonomy" id="4529"/>
    <lineage>
        <taxon>Eukaryota</taxon>
        <taxon>Viridiplantae</taxon>
        <taxon>Streptophyta</taxon>
        <taxon>Embryophyta</taxon>
        <taxon>Tracheophyta</taxon>
        <taxon>Spermatophyta</taxon>
        <taxon>Magnoliopsida</taxon>
        <taxon>Liliopsida</taxon>
        <taxon>Poales</taxon>
        <taxon>Poaceae</taxon>
        <taxon>BOP clade</taxon>
        <taxon>Oryzoideae</taxon>
        <taxon>Oryzeae</taxon>
        <taxon>Oryzinae</taxon>
        <taxon>Oryza</taxon>
    </lineage>
</organism>
<dbReference type="EnsemblPlants" id="ORUFI10G01810.1">
    <property type="protein sequence ID" value="ORUFI10G01810.1"/>
    <property type="gene ID" value="ORUFI10G01810"/>
</dbReference>
<dbReference type="AlphaFoldDB" id="A0A0E0QW35"/>
<accession>A0A0E0QW35</accession>
<reference evidence="1" key="2">
    <citation type="submission" date="2015-06" db="UniProtKB">
        <authorList>
            <consortium name="EnsemblPlants"/>
        </authorList>
    </citation>
    <scope>IDENTIFICATION</scope>
</reference>
<name>A0A0E0QW35_ORYRU</name>
<reference evidence="2" key="1">
    <citation type="submission" date="2013-06" db="EMBL/GenBank/DDBJ databases">
        <authorList>
            <person name="Zhao Q."/>
        </authorList>
    </citation>
    <scope>NUCLEOTIDE SEQUENCE</scope>
    <source>
        <strain evidence="2">cv. W1943</strain>
    </source>
</reference>
<protein>
    <submittedName>
        <fullName evidence="1">Uncharacterized protein</fullName>
    </submittedName>
</protein>
<dbReference type="Proteomes" id="UP000008022">
    <property type="component" value="Unassembled WGS sequence"/>
</dbReference>
<proteinExistence type="predicted"/>
<evidence type="ECO:0000313" key="2">
    <source>
        <dbReference type="Proteomes" id="UP000008022"/>
    </source>
</evidence>
<sequence>MDDAEKYIIDHVPYSSISTQQVYYGVLSQSIKPISGFEYRYSVDVFLPCVACNDLLYQYK</sequence>
<evidence type="ECO:0000313" key="1">
    <source>
        <dbReference type="EnsemblPlants" id="ORUFI10G01810.1"/>
    </source>
</evidence>
<dbReference type="HOGENOM" id="CLU_2945798_0_0_1"/>
<keyword evidence="2" id="KW-1185">Reference proteome</keyword>